<dbReference type="NCBIfam" id="NF001908">
    <property type="entry name" value="PRK00668.1"/>
    <property type="match status" value="1"/>
</dbReference>
<comment type="caution">
    <text evidence="9">The sequence shown here is derived from an EMBL/GenBank/DDBJ whole genome shotgun (WGS) entry which is preliminary data.</text>
</comment>
<evidence type="ECO:0000256" key="4">
    <source>
        <dbReference type="ARBA" id="ARBA00022679"/>
    </source>
</evidence>
<feature type="binding site" evidence="6">
    <location>
        <position position="87"/>
    </location>
    <ligand>
        <name>ATP</name>
        <dbReference type="ChEBI" id="CHEBI:30616"/>
    </ligand>
</feature>
<dbReference type="OrthoDB" id="2162449at2759"/>
<dbReference type="RefSeq" id="XP_028865336.1">
    <property type="nucleotide sequence ID" value="XM_029009503.1"/>
</dbReference>
<keyword evidence="4" id="KW-0808">Transferase</keyword>
<dbReference type="GO" id="GO:0006228">
    <property type="term" value="P:UTP biosynthetic process"/>
    <property type="evidence" value="ECO:0007669"/>
    <property type="project" value="InterPro"/>
</dbReference>
<dbReference type="GO" id="GO:0004550">
    <property type="term" value="F:nucleoside diphosphate kinase activity"/>
    <property type="evidence" value="ECO:0007669"/>
    <property type="project" value="UniProtKB-EC"/>
</dbReference>
<evidence type="ECO:0000256" key="2">
    <source>
        <dbReference type="ARBA" id="ARBA00008142"/>
    </source>
</evidence>
<dbReference type="AlphaFoldDB" id="A0A2H6K7W6"/>
<feature type="binding site" evidence="6">
    <location>
        <position position="104"/>
    </location>
    <ligand>
        <name>ATP</name>
        <dbReference type="ChEBI" id="CHEBI:30616"/>
    </ligand>
</feature>
<dbReference type="VEuPathDB" id="PiroplasmaDB:BOVATA_005860"/>
<organism evidence="9 10">
    <name type="scientific">Babesia ovata</name>
    <dbReference type="NCBI Taxonomy" id="189622"/>
    <lineage>
        <taxon>Eukaryota</taxon>
        <taxon>Sar</taxon>
        <taxon>Alveolata</taxon>
        <taxon>Apicomplexa</taxon>
        <taxon>Aconoidasida</taxon>
        <taxon>Piroplasmida</taxon>
        <taxon>Babesiidae</taxon>
        <taxon>Babesia</taxon>
    </lineage>
</organism>
<evidence type="ECO:0000313" key="9">
    <source>
        <dbReference type="EMBL" id="GBE59093.1"/>
    </source>
</evidence>
<protein>
    <recommendedName>
        <fullName evidence="3">nucleoside-diphosphate kinase</fullName>
        <ecNumber evidence="3">2.7.4.6</ecNumber>
    </recommendedName>
</protein>
<gene>
    <name evidence="9" type="ORF">BOVATA_005860</name>
</gene>
<dbReference type="PRINTS" id="PR01243">
    <property type="entry name" value="NUCDPKINASE"/>
</dbReference>
<dbReference type="SUPFAM" id="SSF54919">
    <property type="entry name" value="Nucleoside diphosphate kinase, NDK"/>
    <property type="match status" value="1"/>
</dbReference>
<comment type="cofactor">
    <cofactor evidence="1">
        <name>Mg(2+)</name>
        <dbReference type="ChEBI" id="CHEBI:18420"/>
    </cofactor>
</comment>
<dbReference type="GO" id="GO:0006183">
    <property type="term" value="P:GTP biosynthetic process"/>
    <property type="evidence" value="ECO:0007669"/>
    <property type="project" value="InterPro"/>
</dbReference>
<dbReference type="SMART" id="SM00562">
    <property type="entry name" value="NDK"/>
    <property type="match status" value="1"/>
</dbReference>
<dbReference type="PROSITE" id="PS51374">
    <property type="entry name" value="NDPK_LIKE"/>
    <property type="match status" value="1"/>
</dbReference>
<proteinExistence type="inferred from homology"/>
<feature type="binding site" evidence="6">
    <location>
        <position position="11"/>
    </location>
    <ligand>
        <name>ATP</name>
        <dbReference type="ChEBI" id="CHEBI:30616"/>
    </ligand>
</feature>
<feature type="binding site" evidence="6">
    <location>
        <position position="114"/>
    </location>
    <ligand>
        <name>ATP</name>
        <dbReference type="ChEBI" id="CHEBI:30616"/>
    </ligand>
</feature>
<dbReference type="HAMAP" id="MF_00451">
    <property type="entry name" value="NDP_kinase"/>
    <property type="match status" value="1"/>
</dbReference>
<evidence type="ECO:0000256" key="5">
    <source>
        <dbReference type="ARBA" id="ARBA00022777"/>
    </source>
</evidence>
<dbReference type="PANTHER" id="PTHR11349">
    <property type="entry name" value="NUCLEOSIDE DIPHOSPHATE KINASE"/>
    <property type="match status" value="1"/>
</dbReference>
<dbReference type="GeneID" id="39872863"/>
<keyword evidence="10" id="KW-1185">Reference proteome</keyword>
<keyword evidence="5 9" id="KW-0418">Kinase</keyword>
<dbReference type="FunFam" id="3.30.70.141:FF:000002">
    <property type="entry name" value="Nucleoside diphosphate kinase"/>
    <property type="match status" value="1"/>
</dbReference>
<feature type="domain" description="Nucleoside diphosphate kinase-like" evidence="8">
    <location>
        <begin position="3"/>
        <end position="140"/>
    </location>
</feature>
<evidence type="ECO:0000313" key="10">
    <source>
        <dbReference type="Proteomes" id="UP000236319"/>
    </source>
</evidence>
<comment type="similarity">
    <text evidence="2 6 7">Belongs to the NDK family.</text>
</comment>
<reference evidence="9 10" key="1">
    <citation type="journal article" date="2017" name="BMC Genomics">
        <title>Whole-genome assembly of Babesia ovata and comparative genomics between closely related pathogens.</title>
        <authorList>
            <person name="Yamagishi J."/>
            <person name="Asada M."/>
            <person name="Hakimi H."/>
            <person name="Tanaka T.Q."/>
            <person name="Sugimoto C."/>
            <person name="Kawazu S."/>
        </authorList>
    </citation>
    <scope>NUCLEOTIDE SEQUENCE [LARGE SCALE GENOMIC DNA]</scope>
    <source>
        <strain evidence="9 10">Miyake</strain>
    </source>
</reference>
<dbReference type="Gene3D" id="3.30.70.141">
    <property type="entry name" value="Nucleoside diphosphate kinase-like domain"/>
    <property type="match status" value="1"/>
</dbReference>
<name>A0A2H6K7W6_9APIC</name>
<dbReference type="CDD" id="cd04413">
    <property type="entry name" value="NDPk_I"/>
    <property type="match status" value="1"/>
</dbReference>
<dbReference type="InterPro" id="IPR001564">
    <property type="entry name" value="Nucleoside_diP_kinase"/>
</dbReference>
<dbReference type="Pfam" id="PF00334">
    <property type="entry name" value="NDK"/>
    <property type="match status" value="1"/>
</dbReference>
<dbReference type="EC" id="2.7.4.6" evidence="3"/>
<evidence type="ECO:0000256" key="6">
    <source>
        <dbReference type="PROSITE-ProRule" id="PRU00706"/>
    </source>
</evidence>
<evidence type="ECO:0000256" key="1">
    <source>
        <dbReference type="ARBA" id="ARBA00001946"/>
    </source>
</evidence>
<feature type="active site" description="Pros-phosphohistidine intermediate" evidence="6">
    <location>
        <position position="117"/>
    </location>
</feature>
<dbReference type="EMBL" id="BDSA01000001">
    <property type="protein sequence ID" value="GBE59093.1"/>
    <property type="molecule type" value="Genomic_DNA"/>
</dbReference>
<sequence length="150" mass="16722">MDAERTFIMVKPDGVQRGIMGEVFKRYEQKGLKLVAAKFHQPNADVVASHYSEHKEKPFFGSLCDFITQGPVFCMIWEGPEAVKIGRKLVGVTSPVESAPGTIRGDFGVVTHKNLVHASSSVEDATRECNLWFKPEEIVSWEKTVAGWIV</sequence>
<evidence type="ECO:0000259" key="8">
    <source>
        <dbReference type="SMART" id="SM00562"/>
    </source>
</evidence>
<dbReference type="GO" id="GO:0006241">
    <property type="term" value="P:CTP biosynthetic process"/>
    <property type="evidence" value="ECO:0007669"/>
    <property type="project" value="InterPro"/>
</dbReference>
<feature type="binding site" evidence="6">
    <location>
        <position position="93"/>
    </location>
    <ligand>
        <name>ATP</name>
        <dbReference type="ChEBI" id="CHEBI:30616"/>
    </ligand>
</feature>
<evidence type="ECO:0000256" key="3">
    <source>
        <dbReference type="ARBA" id="ARBA00012966"/>
    </source>
</evidence>
<dbReference type="InterPro" id="IPR034907">
    <property type="entry name" value="NDK-like_dom"/>
</dbReference>
<accession>A0A2H6K7W6</accession>
<feature type="binding site" evidence="6">
    <location>
        <position position="59"/>
    </location>
    <ligand>
        <name>ATP</name>
        <dbReference type="ChEBI" id="CHEBI:30616"/>
    </ligand>
</feature>
<evidence type="ECO:0000256" key="7">
    <source>
        <dbReference type="RuleBase" id="RU004011"/>
    </source>
</evidence>
<dbReference type="Proteomes" id="UP000236319">
    <property type="component" value="Unassembled WGS sequence"/>
</dbReference>
<dbReference type="InterPro" id="IPR036850">
    <property type="entry name" value="NDK-like_dom_sf"/>
</dbReference>